<dbReference type="PROSITE" id="PS51257">
    <property type="entry name" value="PROKAR_LIPOPROTEIN"/>
    <property type="match status" value="1"/>
</dbReference>
<name>A0A5B7TVH8_9FLAO</name>
<accession>A0A5B7TVH8</accession>
<reference evidence="1 2" key="1">
    <citation type="submission" date="2019-05" db="EMBL/GenBank/DDBJ databases">
        <title>Algicella ahnfeltiae gen. nov., sp. nov., a novel marine bacterium of the family Flavobacteriaceae isolated from a red alga.</title>
        <authorList>
            <person name="Nedashkovskaya O.I."/>
            <person name="Kukhlevskiy A.D."/>
            <person name="Kim S.-G."/>
            <person name="Zhukova N.V."/>
            <person name="Mikhailov V.V."/>
        </authorList>
    </citation>
    <scope>NUCLEOTIDE SEQUENCE [LARGE SCALE GENOMIC DNA]</scope>
    <source>
        <strain evidence="1 2">10Alg115</strain>
    </source>
</reference>
<proteinExistence type="predicted"/>
<dbReference type="EMBL" id="CP040749">
    <property type="protein sequence ID" value="QCX38652.1"/>
    <property type="molecule type" value="Genomic_DNA"/>
</dbReference>
<evidence type="ECO:0000313" key="2">
    <source>
        <dbReference type="Proteomes" id="UP000306229"/>
    </source>
</evidence>
<sequence>MKNSWIAVIALVLVGCSTEYYEGYVYFKDKPVKDVFVKEKDGNMFSVQTDDKGYFKLEKTIDAKALIFMKSEFENDTVILKGLDPIATPFLRAQSDTLQLEKAGLLFDTEGAYEVIN</sequence>
<evidence type="ECO:0000313" key="1">
    <source>
        <dbReference type="EMBL" id="QCX38652.1"/>
    </source>
</evidence>
<dbReference type="OrthoDB" id="1110367at2"/>
<keyword evidence="2" id="KW-1185">Reference proteome</keyword>
<gene>
    <name evidence="1" type="ORF">FF125_09485</name>
</gene>
<protein>
    <recommendedName>
        <fullName evidence="3">Carboxypeptidase regulatory-like domain-containing protein</fullName>
    </recommendedName>
</protein>
<dbReference type="AlphaFoldDB" id="A0A5B7TVH8"/>
<dbReference type="Proteomes" id="UP000306229">
    <property type="component" value="Chromosome"/>
</dbReference>
<dbReference type="KEGG" id="fbe:FF125_09485"/>
<organism evidence="1 2">
    <name type="scientific">Aureibaculum algae</name>
    <dbReference type="NCBI Taxonomy" id="2584122"/>
    <lineage>
        <taxon>Bacteria</taxon>
        <taxon>Pseudomonadati</taxon>
        <taxon>Bacteroidota</taxon>
        <taxon>Flavobacteriia</taxon>
        <taxon>Flavobacteriales</taxon>
        <taxon>Flavobacteriaceae</taxon>
        <taxon>Aureibaculum</taxon>
    </lineage>
</organism>
<dbReference type="RefSeq" id="WP_138949544.1">
    <property type="nucleotide sequence ID" value="NZ_CP040749.1"/>
</dbReference>
<evidence type="ECO:0008006" key="3">
    <source>
        <dbReference type="Google" id="ProtNLM"/>
    </source>
</evidence>